<gene>
    <name evidence="2" type="ORF">COX09_05385</name>
</gene>
<dbReference type="Gene3D" id="3.40.630.30">
    <property type="match status" value="1"/>
</dbReference>
<accession>A0A2H0B262</accession>
<dbReference type="InterPro" id="IPR016181">
    <property type="entry name" value="Acyl_CoA_acyltransferase"/>
</dbReference>
<dbReference type="AlphaFoldDB" id="A0A2H0B262"/>
<dbReference type="GO" id="GO:0016747">
    <property type="term" value="F:acyltransferase activity, transferring groups other than amino-acyl groups"/>
    <property type="evidence" value="ECO:0007669"/>
    <property type="project" value="InterPro"/>
</dbReference>
<feature type="domain" description="N-acetyltransferase" evidence="1">
    <location>
        <begin position="1"/>
        <end position="139"/>
    </location>
</feature>
<reference evidence="2 3" key="1">
    <citation type="submission" date="2017-09" db="EMBL/GenBank/DDBJ databases">
        <title>Depth-based differentiation of microbial function through sediment-hosted aquifers and enrichment of novel symbionts in the deep terrestrial subsurface.</title>
        <authorList>
            <person name="Probst A.J."/>
            <person name="Ladd B."/>
            <person name="Jarett J.K."/>
            <person name="Geller-Mcgrath D.E."/>
            <person name="Sieber C.M."/>
            <person name="Emerson J.B."/>
            <person name="Anantharaman K."/>
            <person name="Thomas B.C."/>
            <person name="Malmstrom R."/>
            <person name="Stieglmeier M."/>
            <person name="Klingl A."/>
            <person name="Woyke T."/>
            <person name="Ryan C.M."/>
            <person name="Banfield J.F."/>
        </authorList>
    </citation>
    <scope>NUCLEOTIDE SEQUENCE [LARGE SCALE GENOMIC DNA]</scope>
    <source>
        <strain evidence="2">CG23_combo_of_CG06-09_8_20_14_all_47_9</strain>
    </source>
</reference>
<dbReference type="InterPro" id="IPR000182">
    <property type="entry name" value="GNAT_dom"/>
</dbReference>
<dbReference type="Proteomes" id="UP000231081">
    <property type="component" value="Unassembled WGS sequence"/>
</dbReference>
<comment type="caution">
    <text evidence="2">The sequence shown here is derived from an EMBL/GenBank/DDBJ whole genome shotgun (WGS) entry which is preliminary data.</text>
</comment>
<evidence type="ECO:0000313" key="3">
    <source>
        <dbReference type="Proteomes" id="UP000231081"/>
    </source>
</evidence>
<sequence length="139" mass="15844">MIKVSKSSDKQLKKFGQAEWPFADKEHYGKQVNYNVKEFVYKATDNNKIVGSIKGKLEAGVLYIDYLIVAHDKTGQGIGKALTQKLETKAKKLGAHKFHLITGKGWLAEKFYQVLGYKPIAILSKHHFKKDFVVYEKLI</sequence>
<protein>
    <recommendedName>
        <fullName evidence="1">N-acetyltransferase domain-containing protein</fullName>
    </recommendedName>
</protein>
<dbReference type="Pfam" id="PF13673">
    <property type="entry name" value="Acetyltransf_10"/>
    <property type="match status" value="1"/>
</dbReference>
<dbReference type="EMBL" id="PCSQ01000141">
    <property type="protein sequence ID" value="PIP51753.1"/>
    <property type="molecule type" value="Genomic_DNA"/>
</dbReference>
<dbReference type="CDD" id="cd04301">
    <property type="entry name" value="NAT_SF"/>
    <property type="match status" value="1"/>
</dbReference>
<organism evidence="2 3">
    <name type="scientific">Candidatus Beckwithbacteria bacterium CG23_combo_of_CG06-09_8_20_14_all_47_9</name>
    <dbReference type="NCBI Taxonomy" id="1974498"/>
    <lineage>
        <taxon>Bacteria</taxon>
        <taxon>Candidatus Beckwithiibacteriota</taxon>
    </lineage>
</organism>
<evidence type="ECO:0000313" key="2">
    <source>
        <dbReference type="EMBL" id="PIP51753.1"/>
    </source>
</evidence>
<dbReference type="PROSITE" id="PS51186">
    <property type="entry name" value="GNAT"/>
    <property type="match status" value="1"/>
</dbReference>
<proteinExistence type="predicted"/>
<dbReference type="SUPFAM" id="SSF55729">
    <property type="entry name" value="Acyl-CoA N-acyltransferases (Nat)"/>
    <property type="match status" value="1"/>
</dbReference>
<evidence type="ECO:0000259" key="1">
    <source>
        <dbReference type="PROSITE" id="PS51186"/>
    </source>
</evidence>
<name>A0A2H0B262_9BACT</name>